<feature type="region of interest" description="Disordered" evidence="1">
    <location>
        <begin position="1"/>
        <end position="45"/>
    </location>
</feature>
<dbReference type="SUPFAM" id="SSF81383">
    <property type="entry name" value="F-box domain"/>
    <property type="match status" value="1"/>
</dbReference>
<dbReference type="Proteomes" id="UP000087171">
    <property type="component" value="Chromosome Ca4"/>
</dbReference>
<dbReference type="PaxDb" id="3827-XP_004496819.1"/>
<evidence type="ECO:0000313" key="3">
    <source>
        <dbReference type="Proteomes" id="UP000087171"/>
    </source>
</evidence>
<dbReference type="Pfam" id="PF07734">
    <property type="entry name" value="FBA_1"/>
    <property type="match status" value="1"/>
</dbReference>
<dbReference type="AlphaFoldDB" id="A0A1S2XZ73"/>
<dbReference type="STRING" id="3827.A0A1S2XZ73"/>
<dbReference type="Gene3D" id="1.20.1280.50">
    <property type="match status" value="1"/>
</dbReference>
<feature type="domain" description="F-box" evidence="2">
    <location>
        <begin position="48"/>
        <end position="88"/>
    </location>
</feature>
<dbReference type="InterPro" id="IPR017451">
    <property type="entry name" value="F-box-assoc_interact_dom"/>
</dbReference>
<name>A0A1S2XZ73_CICAR</name>
<reference evidence="3" key="1">
    <citation type="journal article" date="2013" name="Nat. Biotechnol.">
        <title>Draft genome sequence of chickpea (Cicer arietinum) provides a resource for trait improvement.</title>
        <authorList>
            <person name="Varshney R.K."/>
            <person name="Song C."/>
            <person name="Saxena R.K."/>
            <person name="Azam S."/>
            <person name="Yu S."/>
            <person name="Sharpe A.G."/>
            <person name="Cannon S."/>
            <person name="Baek J."/>
            <person name="Rosen B.D."/>
            <person name="Tar'an B."/>
            <person name="Millan T."/>
            <person name="Zhang X."/>
            <person name="Ramsay L.D."/>
            <person name="Iwata A."/>
            <person name="Wang Y."/>
            <person name="Nelson W."/>
            <person name="Farmer A.D."/>
            <person name="Gaur P.M."/>
            <person name="Soderlund C."/>
            <person name="Penmetsa R.V."/>
            <person name="Xu C."/>
            <person name="Bharti A.K."/>
            <person name="He W."/>
            <person name="Winter P."/>
            <person name="Zhao S."/>
            <person name="Hane J.K."/>
            <person name="Carrasquilla-Garcia N."/>
            <person name="Condie J.A."/>
            <person name="Upadhyaya H.D."/>
            <person name="Luo M.C."/>
            <person name="Thudi M."/>
            <person name="Gowda C.L."/>
            <person name="Singh N.P."/>
            <person name="Lichtenzveig J."/>
            <person name="Gali K.K."/>
            <person name="Rubio J."/>
            <person name="Nadarajan N."/>
            <person name="Dolezel J."/>
            <person name="Bansal K.C."/>
            <person name="Xu X."/>
            <person name="Edwards D."/>
            <person name="Zhang G."/>
            <person name="Kahl G."/>
            <person name="Gil J."/>
            <person name="Singh K.B."/>
            <person name="Datta S.K."/>
            <person name="Jackson S.A."/>
            <person name="Wang J."/>
            <person name="Cook D.R."/>
        </authorList>
    </citation>
    <scope>NUCLEOTIDE SEQUENCE [LARGE SCALE GENOMIC DNA]</scope>
    <source>
        <strain evidence="3">cv. CDC Frontier</strain>
    </source>
</reference>
<gene>
    <name evidence="4" type="primary">LOC101493629</name>
</gene>
<proteinExistence type="predicted"/>
<dbReference type="InterPro" id="IPR006527">
    <property type="entry name" value="F-box-assoc_dom_typ1"/>
</dbReference>
<dbReference type="KEGG" id="cam:101493629"/>
<dbReference type="InterPro" id="IPR050796">
    <property type="entry name" value="SCF_F-box_component"/>
</dbReference>
<dbReference type="OrthoDB" id="1425577at2759"/>
<dbReference type="PANTHER" id="PTHR31672:SF13">
    <property type="entry name" value="F-BOX PROTEIN CPR30-LIKE"/>
    <property type="match status" value="1"/>
</dbReference>
<evidence type="ECO:0000259" key="2">
    <source>
        <dbReference type="PROSITE" id="PS50181"/>
    </source>
</evidence>
<evidence type="ECO:0000313" key="4">
    <source>
        <dbReference type="RefSeq" id="XP_004496819.1"/>
    </source>
</evidence>
<reference evidence="4" key="2">
    <citation type="submission" date="2025-08" db="UniProtKB">
        <authorList>
            <consortium name="RefSeq"/>
        </authorList>
    </citation>
    <scope>IDENTIFICATION</scope>
    <source>
        <tissue evidence="4">Etiolated seedlings</tissue>
    </source>
</reference>
<dbReference type="SMART" id="SM00256">
    <property type="entry name" value="FBOX"/>
    <property type="match status" value="1"/>
</dbReference>
<dbReference type="CDD" id="cd22157">
    <property type="entry name" value="F-box_AtFBW1-like"/>
    <property type="match status" value="1"/>
</dbReference>
<dbReference type="PROSITE" id="PS50181">
    <property type="entry name" value="FBOX"/>
    <property type="match status" value="1"/>
</dbReference>
<evidence type="ECO:0000256" key="1">
    <source>
        <dbReference type="SAM" id="MobiDB-lite"/>
    </source>
</evidence>
<dbReference type="Pfam" id="PF00646">
    <property type="entry name" value="F-box"/>
    <property type="match status" value="1"/>
</dbReference>
<keyword evidence="3" id="KW-1185">Reference proteome</keyword>
<dbReference type="NCBIfam" id="TIGR01640">
    <property type="entry name" value="F_box_assoc_1"/>
    <property type="match status" value="1"/>
</dbReference>
<dbReference type="GeneID" id="101493629"/>
<organism evidence="3 4">
    <name type="scientific">Cicer arietinum</name>
    <name type="common">Chickpea</name>
    <name type="synonym">Garbanzo</name>
    <dbReference type="NCBI Taxonomy" id="3827"/>
    <lineage>
        <taxon>Eukaryota</taxon>
        <taxon>Viridiplantae</taxon>
        <taxon>Streptophyta</taxon>
        <taxon>Embryophyta</taxon>
        <taxon>Tracheophyta</taxon>
        <taxon>Spermatophyta</taxon>
        <taxon>Magnoliopsida</taxon>
        <taxon>eudicotyledons</taxon>
        <taxon>Gunneridae</taxon>
        <taxon>Pentapetalae</taxon>
        <taxon>rosids</taxon>
        <taxon>fabids</taxon>
        <taxon>Fabales</taxon>
        <taxon>Fabaceae</taxon>
        <taxon>Papilionoideae</taxon>
        <taxon>50 kb inversion clade</taxon>
        <taxon>NPAAA clade</taxon>
        <taxon>Hologalegina</taxon>
        <taxon>IRL clade</taxon>
        <taxon>Cicereae</taxon>
        <taxon>Cicer</taxon>
    </lineage>
</organism>
<dbReference type="InterPro" id="IPR001810">
    <property type="entry name" value="F-box_dom"/>
</dbReference>
<dbReference type="eggNOG" id="ENOG502QUVH">
    <property type="taxonomic scope" value="Eukaryota"/>
</dbReference>
<dbReference type="RefSeq" id="XP_004496819.1">
    <property type="nucleotide sequence ID" value="XM_004496762.3"/>
</dbReference>
<dbReference type="InterPro" id="IPR036047">
    <property type="entry name" value="F-box-like_dom_sf"/>
</dbReference>
<feature type="compositionally biased region" description="Basic residues" evidence="1">
    <location>
        <begin position="8"/>
        <end position="22"/>
    </location>
</feature>
<feature type="compositionally biased region" description="Low complexity" evidence="1">
    <location>
        <begin position="30"/>
        <end position="41"/>
    </location>
</feature>
<dbReference type="PANTHER" id="PTHR31672">
    <property type="entry name" value="BNACNNG10540D PROTEIN"/>
    <property type="match status" value="1"/>
</dbReference>
<sequence>MGDTNNVKTKRHTQTRRLRTRYGTRSQNATVSTEPVSETTTKNPSPVLPDELIGEILVRVPVRSLIQFKCVCKSWKTLISDPQFAKRHHLNSNSYPQLFCPLFGEGDLDIVSYNVESLLENNSTNSNPITPYNTFATNHNYVIVGLCKGLFCLIDIEESYVILWNPLLNLKSKKSPTMVSLYGDDDSVSYHGFGYDHVNDKYKVLVNVCNFNKYGESVTRIYTSGENSWKTIENIPGDPDEIHFDTSTGRLVSGNLNWVINKDINSNEEVIITFDIMNETYGEMLLPPHDGEKMSNVMLDVLSDCLSLCFESNQSKWVVWMMKEYGVGESWTKLMTISNVFFTIEPRMVEAESSDEPVMIPNQNVTMRPSYVNSLFISENGTILVNTMRSKIVLYNSCHGRSHYPIISSFININELEFYHESLVLPEW</sequence>
<protein>
    <submittedName>
        <fullName evidence="4">F-box/kelch-repeat protein At3g23880-like</fullName>
    </submittedName>
</protein>
<accession>A0A1S2XZ73</accession>